<feature type="region of interest" description="Disordered" evidence="1">
    <location>
        <begin position="331"/>
        <end position="381"/>
    </location>
</feature>
<organism evidence="2 3">
    <name type="scientific">Synchytrium endobioticum</name>
    <dbReference type="NCBI Taxonomy" id="286115"/>
    <lineage>
        <taxon>Eukaryota</taxon>
        <taxon>Fungi</taxon>
        <taxon>Fungi incertae sedis</taxon>
        <taxon>Chytridiomycota</taxon>
        <taxon>Chytridiomycota incertae sedis</taxon>
        <taxon>Chytridiomycetes</taxon>
        <taxon>Synchytriales</taxon>
        <taxon>Synchytriaceae</taxon>
        <taxon>Synchytrium</taxon>
    </lineage>
</organism>
<evidence type="ECO:0000256" key="1">
    <source>
        <dbReference type="SAM" id="MobiDB-lite"/>
    </source>
</evidence>
<name>A0A507CVQ0_9FUNG</name>
<dbReference type="Proteomes" id="UP000317494">
    <property type="component" value="Unassembled WGS sequence"/>
</dbReference>
<proteinExistence type="predicted"/>
<feature type="compositionally biased region" description="Polar residues" evidence="1">
    <location>
        <begin position="339"/>
        <end position="362"/>
    </location>
</feature>
<keyword evidence="3" id="KW-1185">Reference proteome</keyword>
<accession>A0A507CVQ0</accession>
<feature type="compositionally biased region" description="Polar residues" evidence="1">
    <location>
        <begin position="371"/>
        <end position="381"/>
    </location>
</feature>
<reference evidence="2 3" key="1">
    <citation type="journal article" date="2019" name="Sci. Rep.">
        <title>Comparative genomics of chytrid fungi reveal insights into the obligate biotrophic and pathogenic lifestyle of Synchytrium endobioticum.</title>
        <authorList>
            <person name="van de Vossenberg B.T.L.H."/>
            <person name="Warris S."/>
            <person name="Nguyen H.D.T."/>
            <person name="van Gent-Pelzer M.P.E."/>
            <person name="Joly D.L."/>
            <person name="van de Geest H.C."/>
            <person name="Bonants P.J.M."/>
            <person name="Smith D.S."/>
            <person name="Levesque C.A."/>
            <person name="van der Lee T.A.J."/>
        </authorList>
    </citation>
    <scope>NUCLEOTIDE SEQUENCE [LARGE SCALE GENOMIC DNA]</scope>
    <source>
        <strain evidence="2 3">MB42</strain>
    </source>
</reference>
<evidence type="ECO:0000313" key="2">
    <source>
        <dbReference type="EMBL" id="TPX43277.1"/>
    </source>
</evidence>
<dbReference type="VEuPathDB" id="FungiDB:SeMB42_g04787"/>
<dbReference type="AlphaFoldDB" id="A0A507CVQ0"/>
<protein>
    <submittedName>
        <fullName evidence="2">Uncharacterized protein</fullName>
    </submittedName>
</protein>
<sequence length="381" mass="43505">MYDKWINSNEPSSITSITGLLIDRIIPEGIPFMEKHVREPTDDMSLAPNELVWECLLAVAISSYVFVHEFRDEVQGLDELASAYRERLKAQIRRALGGSKDLFSPSDIYVFNMFDVNDKVARVNKALESGAIRRVSSVTQAVLIDSCWFDWCIGNTANFFSPRGRHYYSTDLVTTLPFLQLAVGRMKLMELSLSAFLEQRKQLPQNERTQHEIRKLEETVAFIRRLRIKYQRVVRKRVREWSSTWRELLGNDVGPQLEKIELAFEKSVRKGRAQKIDLQDDVVFNEVKYLMSGEDRSKRLRDKYGEAIARLSGAAGRSRNVVMNEHVGVNSVAGRDHGSSSGHFQGLSQDTSRTMTEHGQTSSRKRHQRSVPGSSNLEYSG</sequence>
<comment type="caution">
    <text evidence="2">The sequence shown here is derived from an EMBL/GenBank/DDBJ whole genome shotgun (WGS) entry which is preliminary data.</text>
</comment>
<dbReference type="EMBL" id="QEAN01000204">
    <property type="protein sequence ID" value="TPX43277.1"/>
    <property type="molecule type" value="Genomic_DNA"/>
</dbReference>
<gene>
    <name evidence="2" type="ORF">SeMB42_g04787</name>
</gene>
<evidence type="ECO:0000313" key="3">
    <source>
        <dbReference type="Proteomes" id="UP000317494"/>
    </source>
</evidence>